<dbReference type="EMBL" id="JAFIMR010000014">
    <property type="protein sequence ID" value="KAI1870177.1"/>
    <property type="molecule type" value="Genomic_DNA"/>
</dbReference>
<proteinExistence type="inferred from homology"/>
<comment type="caution">
    <text evidence="4">The sequence shown here is derived from an EMBL/GenBank/DDBJ whole genome shotgun (WGS) entry which is preliminary data.</text>
</comment>
<dbReference type="Pfam" id="PF00106">
    <property type="entry name" value="adh_short"/>
    <property type="match status" value="1"/>
</dbReference>
<dbReference type="Proteomes" id="UP000829685">
    <property type="component" value="Unassembled WGS sequence"/>
</dbReference>
<evidence type="ECO:0000256" key="3">
    <source>
        <dbReference type="ARBA" id="ARBA00023002"/>
    </source>
</evidence>
<dbReference type="SUPFAM" id="SSF51735">
    <property type="entry name" value="NAD(P)-binding Rossmann-fold domains"/>
    <property type="match status" value="1"/>
</dbReference>
<protein>
    <submittedName>
        <fullName evidence="4">Uncharacterized protein</fullName>
    </submittedName>
</protein>
<dbReference type="PANTHER" id="PTHR24320">
    <property type="entry name" value="RETINOL DEHYDROGENASE"/>
    <property type="match status" value="1"/>
</dbReference>
<keyword evidence="2" id="KW-0521">NADP</keyword>
<accession>A0A9P9WLW4</accession>
<dbReference type="Gene3D" id="3.40.50.720">
    <property type="entry name" value="NAD(P)-binding Rossmann-like Domain"/>
    <property type="match status" value="1"/>
</dbReference>
<sequence>MATYSPRRGQPNFNPSVDIPDLGNRVCLVVGGTSGLGEATAIALAQHNPKKLYLTARSRAKANAAIIRIRATSKVAEVADLEILDLDLSSFKSVREAAAKLNHEAERLDLVHLSGGVGLLPHATSTDGYETQFATNYLGHALLTRLLMPKLLHTAALPDADVRIVSMASGLHKALSPKEGILFGELKTPMASRSVFALYGQSTLAKTLFAHELSKRYPQITSVSLHPGGVKTNVFEGEKGVNWLLYNLVIKPVVYLTGISPAEGAKTQLWCSFSPDVKSGEYYEPIGLLGCEGKLTRDDDLASKLWSWTDEELRASNFPGWQQG</sequence>
<evidence type="ECO:0000313" key="5">
    <source>
        <dbReference type="Proteomes" id="UP000829685"/>
    </source>
</evidence>
<dbReference type="AlphaFoldDB" id="A0A9P9WLW4"/>
<evidence type="ECO:0000313" key="4">
    <source>
        <dbReference type="EMBL" id="KAI1870177.1"/>
    </source>
</evidence>
<dbReference type="InterPro" id="IPR036291">
    <property type="entry name" value="NAD(P)-bd_dom_sf"/>
</dbReference>
<keyword evidence="3" id="KW-0560">Oxidoreductase</keyword>
<gene>
    <name evidence="4" type="ORF">JX265_006347</name>
</gene>
<comment type="similarity">
    <text evidence="1">Belongs to the short-chain dehydrogenases/reductases (SDR) family.</text>
</comment>
<dbReference type="GO" id="GO:0016491">
    <property type="term" value="F:oxidoreductase activity"/>
    <property type="evidence" value="ECO:0007669"/>
    <property type="project" value="UniProtKB-KW"/>
</dbReference>
<keyword evidence="5" id="KW-1185">Reference proteome</keyword>
<dbReference type="PANTHER" id="PTHR24320:SF282">
    <property type="entry name" value="WW DOMAIN-CONTAINING OXIDOREDUCTASE"/>
    <property type="match status" value="1"/>
</dbReference>
<name>A0A9P9WLW4_9PEZI</name>
<evidence type="ECO:0000256" key="2">
    <source>
        <dbReference type="ARBA" id="ARBA00022857"/>
    </source>
</evidence>
<evidence type="ECO:0000256" key="1">
    <source>
        <dbReference type="ARBA" id="ARBA00006484"/>
    </source>
</evidence>
<organism evidence="4 5">
    <name type="scientific">Neoarthrinium moseri</name>
    <dbReference type="NCBI Taxonomy" id="1658444"/>
    <lineage>
        <taxon>Eukaryota</taxon>
        <taxon>Fungi</taxon>
        <taxon>Dikarya</taxon>
        <taxon>Ascomycota</taxon>
        <taxon>Pezizomycotina</taxon>
        <taxon>Sordariomycetes</taxon>
        <taxon>Xylariomycetidae</taxon>
        <taxon>Amphisphaeriales</taxon>
        <taxon>Apiosporaceae</taxon>
        <taxon>Neoarthrinium</taxon>
    </lineage>
</organism>
<reference evidence="4" key="1">
    <citation type="submission" date="2021-03" db="EMBL/GenBank/DDBJ databases">
        <title>Revisited historic fungal species revealed as producer of novel bioactive compounds through whole genome sequencing and comparative genomics.</title>
        <authorList>
            <person name="Vignolle G.A."/>
            <person name="Hochenegger N."/>
            <person name="Mach R.L."/>
            <person name="Mach-Aigner A.R."/>
            <person name="Javad Rahimi M."/>
            <person name="Salim K.A."/>
            <person name="Chan C.M."/>
            <person name="Lim L.B.L."/>
            <person name="Cai F."/>
            <person name="Druzhinina I.S."/>
            <person name="U'Ren J.M."/>
            <person name="Derntl C."/>
        </authorList>
    </citation>
    <scope>NUCLEOTIDE SEQUENCE</scope>
    <source>
        <strain evidence="4">TUCIM 5799</strain>
    </source>
</reference>
<dbReference type="InterPro" id="IPR002347">
    <property type="entry name" value="SDR_fam"/>
</dbReference>